<feature type="transmembrane region" description="Helical" evidence="1">
    <location>
        <begin position="190"/>
        <end position="209"/>
    </location>
</feature>
<feature type="transmembrane region" description="Helical" evidence="1">
    <location>
        <begin position="58"/>
        <end position="83"/>
    </location>
</feature>
<keyword evidence="1" id="KW-0812">Transmembrane</keyword>
<evidence type="ECO:0000313" key="3">
    <source>
        <dbReference type="Proteomes" id="UP001501183"/>
    </source>
</evidence>
<proteinExistence type="predicted"/>
<evidence type="ECO:0008006" key="4">
    <source>
        <dbReference type="Google" id="ProtNLM"/>
    </source>
</evidence>
<evidence type="ECO:0000313" key="2">
    <source>
        <dbReference type="EMBL" id="GAA4487015.1"/>
    </source>
</evidence>
<accession>A0ABP8PJJ4</accession>
<sequence length="333" mass="33105">MTESTGVQKISWVRALAAALTAPAVAAVAALALLAAWSADLPERLAVHFGPGGDADRFATLAAVCWSVLLGPAIAAVLVTVVVPVTGRDPRAARTGAAVAAGTGVFVAVLPALVAIPQHGVSDAASVAVPVGWIAVGAVAALLSAVLAYRAVPAPGPTPAVAPPPEGAPRLPLADGERVAWSGSAAMPRLLGAIVVAVPLTVVLGLAVAGVGSAALLLVITAISAALMAFVLAPVRVLVDHRGLTARSVVAIRPIRIPIEEVAEAREVSVALLNGFGGYGYRVGPAGVGLIVRPGPALQVARGDGSRFTVTVDGADRAAAVLNALAARDRSPR</sequence>
<feature type="transmembrane region" description="Helical" evidence="1">
    <location>
        <begin position="12"/>
        <end position="38"/>
    </location>
</feature>
<feature type="transmembrane region" description="Helical" evidence="1">
    <location>
        <begin position="128"/>
        <end position="149"/>
    </location>
</feature>
<comment type="caution">
    <text evidence="2">The sequence shown here is derived from an EMBL/GenBank/DDBJ whole genome shotgun (WGS) entry which is preliminary data.</text>
</comment>
<dbReference type="RefSeq" id="WP_345350466.1">
    <property type="nucleotide sequence ID" value="NZ_BAABFB010000066.1"/>
</dbReference>
<dbReference type="EMBL" id="BAABFB010000066">
    <property type="protein sequence ID" value="GAA4487015.1"/>
    <property type="molecule type" value="Genomic_DNA"/>
</dbReference>
<reference evidence="3" key="1">
    <citation type="journal article" date="2019" name="Int. J. Syst. Evol. Microbiol.">
        <title>The Global Catalogue of Microorganisms (GCM) 10K type strain sequencing project: providing services to taxonomists for standard genome sequencing and annotation.</title>
        <authorList>
            <consortium name="The Broad Institute Genomics Platform"/>
            <consortium name="The Broad Institute Genome Sequencing Center for Infectious Disease"/>
            <person name="Wu L."/>
            <person name="Ma J."/>
        </authorList>
    </citation>
    <scope>NUCLEOTIDE SEQUENCE [LARGE SCALE GENOMIC DNA]</scope>
    <source>
        <strain evidence="3">JCM 32206</strain>
    </source>
</reference>
<keyword evidence="1" id="KW-0472">Membrane</keyword>
<evidence type="ECO:0000256" key="1">
    <source>
        <dbReference type="SAM" id="Phobius"/>
    </source>
</evidence>
<feature type="transmembrane region" description="Helical" evidence="1">
    <location>
        <begin position="215"/>
        <end position="239"/>
    </location>
</feature>
<keyword evidence="1" id="KW-1133">Transmembrane helix</keyword>
<protein>
    <recommendedName>
        <fullName evidence="4">DUF1648 domain-containing protein</fullName>
    </recommendedName>
</protein>
<feature type="transmembrane region" description="Helical" evidence="1">
    <location>
        <begin position="95"/>
        <end position="116"/>
    </location>
</feature>
<gene>
    <name evidence="2" type="ORF">GCM10023094_44700</name>
</gene>
<name>A0ABP8PJJ4_9NOCA</name>
<organism evidence="2 3">
    <name type="scientific">Rhodococcus olei</name>
    <dbReference type="NCBI Taxonomy" id="2161675"/>
    <lineage>
        <taxon>Bacteria</taxon>
        <taxon>Bacillati</taxon>
        <taxon>Actinomycetota</taxon>
        <taxon>Actinomycetes</taxon>
        <taxon>Mycobacteriales</taxon>
        <taxon>Nocardiaceae</taxon>
        <taxon>Rhodococcus</taxon>
    </lineage>
</organism>
<dbReference type="Proteomes" id="UP001501183">
    <property type="component" value="Unassembled WGS sequence"/>
</dbReference>
<keyword evidence="3" id="KW-1185">Reference proteome</keyword>